<gene>
    <name evidence="7" type="ORF">JTE90_011805</name>
</gene>
<evidence type="ECO:0000256" key="3">
    <source>
        <dbReference type="ARBA" id="ARBA00022801"/>
    </source>
</evidence>
<dbReference type="SMART" id="SM00404">
    <property type="entry name" value="PTPc_motif"/>
    <property type="match status" value="1"/>
</dbReference>
<dbReference type="AlphaFoldDB" id="A0AAV6VRS5"/>
<dbReference type="PROSITE" id="PS50056">
    <property type="entry name" value="TYR_PHOSPHATASE_2"/>
    <property type="match status" value="1"/>
</dbReference>
<dbReference type="GO" id="GO:0004725">
    <property type="term" value="F:protein tyrosine phosphatase activity"/>
    <property type="evidence" value="ECO:0007669"/>
    <property type="project" value="InterPro"/>
</dbReference>
<organism evidence="7 8">
    <name type="scientific">Oedothorax gibbosus</name>
    <dbReference type="NCBI Taxonomy" id="931172"/>
    <lineage>
        <taxon>Eukaryota</taxon>
        <taxon>Metazoa</taxon>
        <taxon>Ecdysozoa</taxon>
        <taxon>Arthropoda</taxon>
        <taxon>Chelicerata</taxon>
        <taxon>Arachnida</taxon>
        <taxon>Araneae</taxon>
        <taxon>Araneomorphae</taxon>
        <taxon>Entelegynae</taxon>
        <taxon>Araneoidea</taxon>
        <taxon>Linyphiidae</taxon>
        <taxon>Erigoninae</taxon>
        <taxon>Oedothorax</taxon>
    </lineage>
</organism>
<protein>
    <recommendedName>
        <fullName evidence="2">protein-tyrosine-phosphatase</fullName>
        <ecNumber evidence="2">3.1.3.48</ecNumber>
    </recommendedName>
</protein>
<keyword evidence="4" id="KW-0904">Protein phosphatase</keyword>
<feature type="domain" description="Tyrosine-protein phosphatase" evidence="5">
    <location>
        <begin position="359"/>
        <end position="477"/>
    </location>
</feature>
<dbReference type="Gene3D" id="3.90.190.10">
    <property type="entry name" value="Protein tyrosine phosphatase superfamily"/>
    <property type="match status" value="2"/>
</dbReference>
<dbReference type="EMBL" id="JAFNEN010000028">
    <property type="protein sequence ID" value="KAG8199339.1"/>
    <property type="molecule type" value="Genomic_DNA"/>
</dbReference>
<dbReference type="PANTHER" id="PTHR19134">
    <property type="entry name" value="RECEPTOR-TYPE TYROSINE-PROTEIN PHOSPHATASE"/>
    <property type="match status" value="1"/>
</dbReference>
<dbReference type="SMART" id="SM00194">
    <property type="entry name" value="PTPc"/>
    <property type="match status" value="1"/>
</dbReference>
<reference evidence="7 8" key="1">
    <citation type="journal article" date="2022" name="Nat. Ecol. Evol.">
        <title>A masculinizing supergene underlies an exaggerated male reproductive morph in a spider.</title>
        <authorList>
            <person name="Hendrickx F."/>
            <person name="De Corte Z."/>
            <person name="Sonet G."/>
            <person name="Van Belleghem S.M."/>
            <person name="Kostlbacher S."/>
            <person name="Vangestel C."/>
        </authorList>
    </citation>
    <scope>NUCLEOTIDE SEQUENCE [LARGE SCALE GENOMIC DNA]</scope>
    <source>
        <strain evidence="7">W744_W776</strain>
    </source>
</reference>
<dbReference type="InterPro" id="IPR016130">
    <property type="entry name" value="Tyr_Pase_AS"/>
</dbReference>
<dbReference type="FunFam" id="3.90.190.10:FF:000062">
    <property type="entry name" value="Receptor-type tyrosine-protein phosphatase kappa"/>
    <property type="match status" value="1"/>
</dbReference>
<evidence type="ECO:0000313" key="8">
    <source>
        <dbReference type="Proteomes" id="UP000827092"/>
    </source>
</evidence>
<name>A0AAV6VRS5_9ARAC</name>
<comment type="caution">
    <text evidence="7">The sequence shown here is derived from an EMBL/GenBank/DDBJ whole genome shotgun (WGS) entry which is preliminary data.</text>
</comment>
<feature type="domain" description="Tyrosine specific protein phosphatases" evidence="6">
    <location>
        <begin position="245"/>
        <end position="318"/>
    </location>
</feature>
<dbReference type="PROSITE" id="PS50055">
    <property type="entry name" value="TYR_PHOSPHATASE_PTP"/>
    <property type="match status" value="2"/>
</dbReference>
<dbReference type="GO" id="GO:0048666">
    <property type="term" value="P:neuron development"/>
    <property type="evidence" value="ECO:0007669"/>
    <property type="project" value="UniProtKB-ARBA"/>
</dbReference>
<proteinExistence type="inferred from homology"/>
<dbReference type="InterPro" id="IPR000242">
    <property type="entry name" value="PTP_cat"/>
</dbReference>
<feature type="domain" description="Tyrosine-protein phosphatase" evidence="5">
    <location>
        <begin position="71"/>
        <end position="327"/>
    </location>
</feature>
<dbReference type="Pfam" id="PF00102">
    <property type="entry name" value="Y_phosphatase"/>
    <property type="match status" value="2"/>
</dbReference>
<accession>A0AAV6VRS5</accession>
<evidence type="ECO:0000256" key="2">
    <source>
        <dbReference type="ARBA" id="ARBA00013064"/>
    </source>
</evidence>
<evidence type="ECO:0000256" key="4">
    <source>
        <dbReference type="ARBA" id="ARBA00022912"/>
    </source>
</evidence>
<comment type="similarity">
    <text evidence="1">Belongs to the protein-tyrosine phosphatase family.</text>
</comment>
<keyword evidence="8" id="KW-1185">Reference proteome</keyword>
<sequence length="477" mass="55758">MKTNSEKNRRIHVDNNLPLLKRHLIPSMFHIPQMTLEIERYDAPLGAERQYIVKLEDLEQYVKSLSDTGGFKEQYGMLRSGPQKPWTVGMKPENKPKNRYQDTVPYDESRVVLQKYKGDPNSDYINASYVDSYKKGTRYICSQGPLDSTLEDFWRMIWQEDVNVIGMLANIIENGKKKCEKYWPDKSLRTSDIIITLQNEKVYLDYTIRSFKILKVGVSGHRVIRQYQYTAWPDGGVPLYPLSLINMLQDIQSFQKEQQKFTPWVLHCSAGIGRSGTFMVLDSALEMSLTEGKIDVLGILYRMRQHRVDLIETVEQYEFVYKSLVEYHFGDRSCKKANEMVLYFNKLRQLDQHSKKTRLEIQFEKLRKLENPHFQQKCLSAITANNKNKNRDPYIIPPDNGRPVLKTSPPSNYINAVYSYSYGVQNRFVVTQYPLPNTVADFWQLLWDTGSCSIVVLNEISNKDEVIKLYIFKNWPT</sequence>
<dbReference type="PANTHER" id="PTHR19134:SF562">
    <property type="entry name" value="PROTEIN-TYROSINE-PHOSPHATASE"/>
    <property type="match status" value="1"/>
</dbReference>
<dbReference type="InterPro" id="IPR003595">
    <property type="entry name" value="Tyr_Pase_cat"/>
</dbReference>
<dbReference type="SUPFAM" id="SSF52799">
    <property type="entry name" value="(Phosphotyrosine protein) phosphatases II"/>
    <property type="match status" value="2"/>
</dbReference>
<dbReference type="CDD" id="cd00047">
    <property type="entry name" value="PTPc"/>
    <property type="match status" value="1"/>
</dbReference>
<dbReference type="PROSITE" id="PS00383">
    <property type="entry name" value="TYR_PHOSPHATASE_1"/>
    <property type="match status" value="1"/>
</dbReference>
<evidence type="ECO:0000313" key="7">
    <source>
        <dbReference type="EMBL" id="KAG8199339.1"/>
    </source>
</evidence>
<evidence type="ECO:0000256" key="1">
    <source>
        <dbReference type="ARBA" id="ARBA00009580"/>
    </source>
</evidence>
<dbReference type="InterPro" id="IPR029021">
    <property type="entry name" value="Prot-tyrosine_phosphatase-like"/>
</dbReference>
<evidence type="ECO:0000259" key="6">
    <source>
        <dbReference type="PROSITE" id="PS50056"/>
    </source>
</evidence>
<evidence type="ECO:0000259" key="5">
    <source>
        <dbReference type="PROSITE" id="PS50055"/>
    </source>
</evidence>
<dbReference type="EC" id="3.1.3.48" evidence="2"/>
<dbReference type="Proteomes" id="UP000827092">
    <property type="component" value="Unassembled WGS sequence"/>
</dbReference>
<keyword evidence="3" id="KW-0378">Hydrolase</keyword>
<dbReference type="InterPro" id="IPR050348">
    <property type="entry name" value="Protein-Tyr_Phosphatase"/>
</dbReference>
<dbReference type="InterPro" id="IPR000387">
    <property type="entry name" value="Tyr_Pase_dom"/>
</dbReference>
<dbReference type="PRINTS" id="PR00700">
    <property type="entry name" value="PRTYPHPHTASE"/>
</dbReference>